<dbReference type="AlphaFoldDB" id="A0A1U7Q1D5"/>
<dbReference type="EMBL" id="FTPU01000074">
    <property type="protein sequence ID" value="SIT98882.1"/>
    <property type="molecule type" value="Genomic_DNA"/>
</dbReference>
<proteinExistence type="predicted"/>
<sequence length="142" mass="16264">MKSFLTAIVLVWLTNISFGQTIKSGDYDSGLKLAFDSKTKKLTGYFESYTGWDEETKNPMFSCIFYIEGTVDNNKFKVLTYYPEYKSDDTIRGQIEIINGNTLKIKLPSEHGGCWNVQHFADEPVSFAIEKKNRMDSNKICD</sequence>
<dbReference type="RefSeq" id="WP_076784573.1">
    <property type="nucleotide sequence ID" value="NZ_FTPU01000074.1"/>
</dbReference>
<dbReference type="Proteomes" id="UP000187261">
    <property type="component" value="Unassembled WGS sequence"/>
</dbReference>
<organism evidence="1 2">
    <name type="scientific">Epilithonimonas bovis DSM 19482</name>
    <dbReference type="NCBI Taxonomy" id="1121284"/>
    <lineage>
        <taxon>Bacteria</taxon>
        <taxon>Pseudomonadati</taxon>
        <taxon>Bacteroidota</taxon>
        <taxon>Flavobacteriia</taxon>
        <taxon>Flavobacteriales</taxon>
        <taxon>Weeksellaceae</taxon>
        <taxon>Chryseobacterium group</taxon>
        <taxon>Epilithonimonas</taxon>
    </lineage>
</organism>
<protein>
    <submittedName>
        <fullName evidence="1">Uncharacterized protein</fullName>
    </submittedName>
</protein>
<keyword evidence="2" id="KW-1185">Reference proteome</keyword>
<reference evidence="2" key="1">
    <citation type="submission" date="2016-10" db="EMBL/GenBank/DDBJ databases">
        <authorList>
            <person name="Varghese N."/>
            <person name="Submissions S."/>
        </authorList>
    </citation>
    <scope>NUCLEOTIDE SEQUENCE [LARGE SCALE GENOMIC DNA]</scope>
    <source>
        <strain evidence="2">DSM 19482</strain>
    </source>
</reference>
<dbReference type="OrthoDB" id="1353645at2"/>
<evidence type="ECO:0000313" key="2">
    <source>
        <dbReference type="Proteomes" id="UP000187261"/>
    </source>
</evidence>
<accession>A0A1U7Q1D5</accession>
<evidence type="ECO:0000313" key="1">
    <source>
        <dbReference type="EMBL" id="SIT98882.1"/>
    </source>
</evidence>
<gene>
    <name evidence="1" type="ORF">SAMN05660493_03295</name>
</gene>
<name>A0A1U7Q1D5_9FLAO</name>